<protein>
    <submittedName>
        <fullName evidence="2">Uncharacterized protein</fullName>
    </submittedName>
</protein>
<dbReference type="PANTHER" id="PTHR35722:SF1">
    <property type="entry name" value="MAL D 1-ASSOCIATED PROTEIN"/>
    <property type="match status" value="1"/>
</dbReference>
<feature type="region of interest" description="Disordered" evidence="1">
    <location>
        <begin position="1"/>
        <end position="37"/>
    </location>
</feature>
<comment type="caution">
    <text evidence="2">The sequence shown here is derived from an EMBL/GenBank/DDBJ whole genome shotgun (WGS) entry which is preliminary data.</text>
</comment>
<evidence type="ECO:0000313" key="2">
    <source>
        <dbReference type="EMBL" id="CAK9160850.1"/>
    </source>
</evidence>
<evidence type="ECO:0000313" key="3">
    <source>
        <dbReference type="Proteomes" id="UP001642360"/>
    </source>
</evidence>
<dbReference type="PANTHER" id="PTHR35722">
    <property type="entry name" value="MAL D 1-ASSOCIATED PROTEIN"/>
    <property type="match status" value="1"/>
</dbReference>
<accession>A0ABC8SUX2</accession>
<dbReference type="InterPro" id="IPR053346">
    <property type="entry name" value="Fra_a_1-associated"/>
</dbReference>
<name>A0ABC8SUX2_9AQUA</name>
<keyword evidence="3" id="KW-1185">Reference proteome</keyword>
<feature type="compositionally biased region" description="Polar residues" evidence="1">
    <location>
        <begin position="153"/>
        <end position="163"/>
    </location>
</feature>
<gene>
    <name evidence="2" type="ORF">ILEXP_LOCUS29636</name>
</gene>
<feature type="compositionally biased region" description="Basic and acidic residues" evidence="1">
    <location>
        <begin position="1"/>
        <end position="10"/>
    </location>
</feature>
<feature type="region of interest" description="Disordered" evidence="1">
    <location>
        <begin position="151"/>
        <end position="194"/>
    </location>
</feature>
<dbReference type="Proteomes" id="UP001642360">
    <property type="component" value="Unassembled WGS sequence"/>
</dbReference>
<feature type="compositionally biased region" description="Basic and acidic residues" evidence="1">
    <location>
        <begin position="164"/>
        <end position="175"/>
    </location>
</feature>
<proteinExistence type="predicted"/>
<sequence>MGWMRKHDESSDSSSFGEISEFFENSNPRSGDRCATRRVVKSQCRTEEVEPGKFVRKCDKTEQIFKDCVGRPSEVVQSNEEYTEEEVTEQMMKGSFHMDSIELGPFKFPGPRCDVETIERSFFGGLSRFFEAADEMTNGFFSVFGAPHIFDGDSSSSTPNRRGTPTERHAPEEASPKMNNADGAVNISGLARDV</sequence>
<organism evidence="2 3">
    <name type="scientific">Ilex paraguariensis</name>
    <name type="common">yerba mate</name>
    <dbReference type="NCBI Taxonomy" id="185542"/>
    <lineage>
        <taxon>Eukaryota</taxon>
        <taxon>Viridiplantae</taxon>
        <taxon>Streptophyta</taxon>
        <taxon>Embryophyta</taxon>
        <taxon>Tracheophyta</taxon>
        <taxon>Spermatophyta</taxon>
        <taxon>Magnoliopsida</taxon>
        <taxon>eudicotyledons</taxon>
        <taxon>Gunneridae</taxon>
        <taxon>Pentapetalae</taxon>
        <taxon>asterids</taxon>
        <taxon>campanulids</taxon>
        <taxon>Aquifoliales</taxon>
        <taxon>Aquifoliaceae</taxon>
        <taxon>Ilex</taxon>
    </lineage>
</organism>
<reference evidence="2 3" key="1">
    <citation type="submission" date="2024-02" db="EMBL/GenBank/DDBJ databases">
        <authorList>
            <person name="Vignale AGUSTIN F."/>
            <person name="Sosa J E."/>
            <person name="Modenutti C."/>
        </authorList>
    </citation>
    <scope>NUCLEOTIDE SEQUENCE [LARGE SCALE GENOMIC DNA]</scope>
</reference>
<dbReference type="AlphaFoldDB" id="A0ABC8SUX2"/>
<dbReference type="EMBL" id="CAUOFW020003591">
    <property type="protein sequence ID" value="CAK9160850.1"/>
    <property type="molecule type" value="Genomic_DNA"/>
</dbReference>
<evidence type="ECO:0000256" key="1">
    <source>
        <dbReference type="SAM" id="MobiDB-lite"/>
    </source>
</evidence>
<feature type="compositionally biased region" description="Low complexity" evidence="1">
    <location>
        <begin position="12"/>
        <end position="26"/>
    </location>
</feature>